<dbReference type="PANTHER" id="PTHR35458">
    <property type="entry name" value="SLR0755 PROTEIN"/>
    <property type="match status" value="1"/>
</dbReference>
<evidence type="ECO:0000313" key="3">
    <source>
        <dbReference type="EMBL" id="KAL3759883.1"/>
    </source>
</evidence>
<dbReference type="InterPro" id="IPR003034">
    <property type="entry name" value="SAP_dom"/>
</dbReference>
<dbReference type="Pfam" id="PF01936">
    <property type="entry name" value="NYN"/>
    <property type="match status" value="1"/>
</dbReference>
<evidence type="ECO:0000313" key="4">
    <source>
        <dbReference type="Proteomes" id="UP001530293"/>
    </source>
</evidence>
<protein>
    <recommendedName>
        <fullName evidence="2">SAP domain-containing protein</fullName>
    </recommendedName>
</protein>
<dbReference type="CDD" id="cd18722">
    <property type="entry name" value="PIN_NicB-like"/>
    <property type="match status" value="1"/>
</dbReference>
<organism evidence="3 4">
    <name type="scientific">Discostella pseudostelligera</name>
    <dbReference type="NCBI Taxonomy" id="259834"/>
    <lineage>
        <taxon>Eukaryota</taxon>
        <taxon>Sar</taxon>
        <taxon>Stramenopiles</taxon>
        <taxon>Ochrophyta</taxon>
        <taxon>Bacillariophyta</taxon>
        <taxon>Coscinodiscophyceae</taxon>
        <taxon>Thalassiosirophycidae</taxon>
        <taxon>Stephanodiscales</taxon>
        <taxon>Stephanodiscaceae</taxon>
        <taxon>Discostella</taxon>
    </lineage>
</organism>
<dbReference type="SMART" id="SM00513">
    <property type="entry name" value="SAP"/>
    <property type="match status" value="1"/>
</dbReference>
<feature type="compositionally biased region" description="Acidic residues" evidence="1">
    <location>
        <begin position="154"/>
        <end position="167"/>
    </location>
</feature>
<sequence length="853" mass="96445">MIAPYQYQLLIMMKDEDEWAPSLSSSSSSSSIIISNSSGSVHYHYHNHQHETLIAMNGAPEVCYSRKRRRRSLASACAKHSCHYTAVNCFGGNALFICTLMCSIRYCMALMSIPCGSTRWMTVSSSKIKKQLGGWNMLHHQLLSTAIGSKHLQDDDDNRDFNEDEYSNPDAKGNVDDDEIDADEYFGRFISEALKGEVAESTTPADSKSSSSSSPSDENILLETKRMIEQQQQQIDLLIKMMNNQGRQQLPPQTAISASMDDNKSGERHELTYLSTSSTQQKPMIVPPLKAMLFIDGTWLYYSLHTRNPKHDAIVSKFGKGWQNHYKVDWKSLPRLIINQIEKQRISKTSFSGSDRSLEIARVMVFTSAKKDTDPNSIRMRMFRDMANANYDVYMMETVGQGEKCVDIQLAVEMLHYATVPNAYDVAILLSGDKDFVPALVRTRQKGKQVCISSMRAGCNRVLYESYPHIRDYDVVWLENCLDELIVPIPEEERSRRDRAGYASSFTMMRVVRDFVASAPDHEWVSSRDIGKYLKNIEIGDSNMLEELKQTHGGLRTFLVERGCNLFEVKFPDPGAIRGRDEFSFWVRVKGESDEVLLNEFKRTQFFTKEEKEFLESYKKEKYTTGDAYDHTTTMFEYLSGDHVDMADLDSRVDSFTGHEQYATDYSNLTVAKLREVCRERGLPVSGKKEQLISRLENHRIENDVVEKPQKDIVEASAGVRRRTTRAIGNSPKPPSGSSFTPTGSNIYASTLPQLDVTRNRNSPDPKAGAHLEALITEYLRASGGSAGSRDIGRYLAANSDSLKSNRAALSELKENFGSLLSFILSRDDIFSVRDRSGNSDDSGFPITLKKYR</sequence>
<accession>A0ABD3M825</accession>
<feature type="compositionally biased region" description="Low complexity" evidence="1">
    <location>
        <begin position="201"/>
        <end position="217"/>
    </location>
</feature>
<feature type="region of interest" description="Disordered" evidence="1">
    <location>
        <begin position="197"/>
        <end position="218"/>
    </location>
</feature>
<dbReference type="InterPro" id="IPR036361">
    <property type="entry name" value="SAP_dom_sf"/>
</dbReference>
<evidence type="ECO:0000259" key="2">
    <source>
        <dbReference type="PROSITE" id="PS50800"/>
    </source>
</evidence>
<gene>
    <name evidence="3" type="ORF">ACHAWU_007627</name>
</gene>
<dbReference type="AlphaFoldDB" id="A0ABD3M825"/>
<feature type="region of interest" description="Disordered" evidence="1">
    <location>
        <begin position="154"/>
        <end position="178"/>
    </location>
</feature>
<dbReference type="Gene3D" id="1.10.720.30">
    <property type="entry name" value="SAP domain"/>
    <property type="match status" value="1"/>
</dbReference>
<comment type="caution">
    <text evidence="3">The sequence shown here is derived from an EMBL/GenBank/DDBJ whole genome shotgun (WGS) entry which is preliminary data.</text>
</comment>
<dbReference type="Gene3D" id="3.40.50.1010">
    <property type="entry name" value="5'-nuclease"/>
    <property type="match status" value="1"/>
</dbReference>
<dbReference type="InterPro" id="IPR021139">
    <property type="entry name" value="NYN"/>
</dbReference>
<dbReference type="InterPro" id="IPR047140">
    <property type="entry name" value="LabA"/>
</dbReference>
<feature type="compositionally biased region" description="Low complexity" evidence="1">
    <location>
        <begin position="736"/>
        <end position="745"/>
    </location>
</feature>
<name>A0ABD3M825_9STRA</name>
<dbReference type="SUPFAM" id="SSF68906">
    <property type="entry name" value="SAP domain"/>
    <property type="match status" value="1"/>
</dbReference>
<feature type="domain" description="SAP" evidence="2">
    <location>
        <begin position="666"/>
        <end position="700"/>
    </location>
</feature>
<proteinExistence type="predicted"/>
<dbReference type="EMBL" id="JALLBG020000196">
    <property type="protein sequence ID" value="KAL3759883.1"/>
    <property type="molecule type" value="Genomic_DNA"/>
</dbReference>
<dbReference type="Proteomes" id="UP001530293">
    <property type="component" value="Unassembled WGS sequence"/>
</dbReference>
<dbReference type="Pfam" id="PF02037">
    <property type="entry name" value="SAP"/>
    <property type="match status" value="1"/>
</dbReference>
<keyword evidence="4" id="KW-1185">Reference proteome</keyword>
<reference evidence="3 4" key="1">
    <citation type="submission" date="2024-10" db="EMBL/GenBank/DDBJ databases">
        <title>Updated reference genomes for cyclostephanoid diatoms.</title>
        <authorList>
            <person name="Roberts W.R."/>
            <person name="Alverson A.J."/>
        </authorList>
    </citation>
    <scope>NUCLEOTIDE SEQUENCE [LARGE SCALE GENOMIC DNA]</scope>
    <source>
        <strain evidence="3 4">AJA232-27</strain>
    </source>
</reference>
<dbReference type="PANTHER" id="PTHR35458:SF8">
    <property type="entry name" value="SLR0650 PROTEIN"/>
    <property type="match status" value="1"/>
</dbReference>
<evidence type="ECO:0000256" key="1">
    <source>
        <dbReference type="SAM" id="MobiDB-lite"/>
    </source>
</evidence>
<dbReference type="PROSITE" id="PS50800">
    <property type="entry name" value="SAP"/>
    <property type="match status" value="1"/>
</dbReference>
<feature type="region of interest" description="Disordered" evidence="1">
    <location>
        <begin position="725"/>
        <end position="745"/>
    </location>
</feature>